<gene>
    <name evidence="2" type="primary">AVEN_62991_1</name>
    <name evidence="2" type="ORF">TNIN_168651</name>
</gene>
<protein>
    <recommendedName>
        <fullName evidence="1">DUF5641 domain-containing protein</fullName>
    </recommendedName>
</protein>
<dbReference type="PANTHER" id="PTHR47331:SF1">
    <property type="entry name" value="GAG-LIKE PROTEIN"/>
    <property type="match status" value="1"/>
</dbReference>
<dbReference type="OrthoDB" id="8046383at2759"/>
<evidence type="ECO:0000259" key="1">
    <source>
        <dbReference type="Pfam" id="PF18701"/>
    </source>
</evidence>
<dbReference type="EMBL" id="BMAV01024329">
    <property type="protein sequence ID" value="GFS32225.1"/>
    <property type="molecule type" value="Genomic_DNA"/>
</dbReference>
<dbReference type="InterPro" id="IPR043502">
    <property type="entry name" value="DNA/RNA_pol_sf"/>
</dbReference>
<dbReference type="Pfam" id="PF18701">
    <property type="entry name" value="DUF5641"/>
    <property type="match status" value="1"/>
</dbReference>
<dbReference type="GO" id="GO:0003676">
    <property type="term" value="F:nucleic acid binding"/>
    <property type="evidence" value="ECO:0007669"/>
    <property type="project" value="InterPro"/>
</dbReference>
<organism evidence="2 3">
    <name type="scientific">Trichonephila inaurata madagascariensis</name>
    <dbReference type="NCBI Taxonomy" id="2747483"/>
    <lineage>
        <taxon>Eukaryota</taxon>
        <taxon>Metazoa</taxon>
        <taxon>Ecdysozoa</taxon>
        <taxon>Arthropoda</taxon>
        <taxon>Chelicerata</taxon>
        <taxon>Arachnida</taxon>
        <taxon>Araneae</taxon>
        <taxon>Araneomorphae</taxon>
        <taxon>Entelegynae</taxon>
        <taxon>Araneoidea</taxon>
        <taxon>Nephilidae</taxon>
        <taxon>Trichonephila</taxon>
        <taxon>Trichonephila inaurata</taxon>
    </lineage>
</organism>
<sequence length="650" mass="76387">MKNESNIKYDEKAKRYKVRLPWKLEARELKDNREIVCAEKRFTRLRKRFQKNPHLFLEYREVLQNYLKQGIIELVPDSDSDSNNVTFYLPHREVIRKDRPSSQLRIVYDASSHDANSPSLNSCLHIGPNLYPEIFDILLRFRLNAVAFTADMKQAFLQIMLNEEDRDGTKFLLSNDPFDESQLPSVYRFTKVLFGKSSSPFLLSATIKHHLKKYLEKYTDTVNFLNENIYVDDIIGSQPFVNQALTITLEATKIFEDASISLHKWQTNSKFLHKAWQDKGVISDENPHFETFEKDNLPYRVLEERKSLFDISKYSKLEKVLRITAWQKQFIKMLKKSNVLHGPLTSEELSEAERFWIQVEQEKFFPEELKSLKDNKIEKESPLYNYMPYLDENGLIRLGGRLEFCNLSINEKHPLILPKNSWLTTLYAENIIKILSQSIVQNFIAKERIIWENAIERSPWWGGFYELLVRSVKESLHKILGKALLSFEEMTTILTEIEAVLNLRPLSYVYEENDEPRPLTPYAFFKLWTKSTNISCYVCGDPRKCFYKIISFKKKEIPTVTPKTTVAYRKKQYLLDLRTAHSVKNPETHPELKVGDVVLIEKNTKNKLLWKLGKIERTLPGRDNKTRCYELKTSGGLLKRTVEHLYPLEL</sequence>
<proteinExistence type="predicted"/>
<evidence type="ECO:0000313" key="2">
    <source>
        <dbReference type="EMBL" id="GFS32225.1"/>
    </source>
</evidence>
<dbReference type="Gene3D" id="3.30.420.10">
    <property type="entry name" value="Ribonuclease H-like superfamily/Ribonuclease H"/>
    <property type="match status" value="1"/>
</dbReference>
<feature type="domain" description="DUF5641" evidence="1">
    <location>
        <begin position="571"/>
        <end position="648"/>
    </location>
</feature>
<keyword evidence="3" id="KW-1185">Reference proteome</keyword>
<dbReference type="InterPro" id="IPR043128">
    <property type="entry name" value="Rev_trsase/Diguanyl_cyclase"/>
</dbReference>
<evidence type="ECO:0000313" key="3">
    <source>
        <dbReference type="Proteomes" id="UP000886998"/>
    </source>
</evidence>
<dbReference type="Gene3D" id="3.10.10.10">
    <property type="entry name" value="HIV Type 1 Reverse Transcriptase, subunit A, domain 1"/>
    <property type="match status" value="1"/>
</dbReference>
<dbReference type="AlphaFoldDB" id="A0A8X6M8X0"/>
<dbReference type="InterPro" id="IPR036397">
    <property type="entry name" value="RNaseH_sf"/>
</dbReference>
<dbReference type="Proteomes" id="UP000886998">
    <property type="component" value="Unassembled WGS sequence"/>
</dbReference>
<dbReference type="GO" id="GO:0071897">
    <property type="term" value="P:DNA biosynthetic process"/>
    <property type="evidence" value="ECO:0007669"/>
    <property type="project" value="UniProtKB-ARBA"/>
</dbReference>
<reference evidence="2" key="1">
    <citation type="submission" date="2020-08" db="EMBL/GenBank/DDBJ databases">
        <title>Multicomponent nature underlies the extraordinary mechanical properties of spider dragline silk.</title>
        <authorList>
            <person name="Kono N."/>
            <person name="Nakamura H."/>
            <person name="Mori M."/>
            <person name="Yoshida Y."/>
            <person name="Ohtoshi R."/>
            <person name="Malay A.D."/>
            <person name="Moran D.A.P."/>
            <person name="Tomita M."/>
            <person name="Numata K."/>
            <person name="Arakawa K."/>
        </authorList>
    </citation>
    <scope>NUCLEOTIDE SEQUENCE</scope>
</reference>
<dbReference type="PANTHER" id="PTHR47331">
    <property type="entry name" value="PHD-TYPE DOMAIN-CONTAINING PROTEIN"/>
    <property type="match status" value="1"/>
</dbReference>
<comment type="caution">
    <text evidence="2">The sequence shown here is derived from an EMBL/GenBank/DDBJ whole genome shotgun (WGS) entry which is preliminary data.</text>
</comment>
<name>A0A8X6M8X0_9ARAC</name>
<dbReference type="SUPFAM" id="SSF56672">
    <property type="entry name" value="DNA/RNA polymerases"/>
    <property type="match status" value="1"/>
</dbReference>
<accession>A0A8X6M8X0</accession>
<dbReference type="Gene3D" id="3.30.70.270">
    <property type="match status" value="1"/>
</dbReference>
<dbReference type="InterPro" id="IPR040676">
    <property type="entry name" value="DUF5641"/>
</dbReference>